<keyword evidence="2" id="KW-1185">Reference proteome</keyword>
<evidence type="ECO:0000313" key="2">
    <source>
        <dbReference type="Proteomes" id="UP000229044"/>
    </source>
</evidence>
<dbReference type="AlphaFoldDB" id="A0A2G1VBC2"/>
<dbReference type="EMBL" id="NTFI01000006">
    <property type="protein sequence ID" value="PHQ24046.1"/>
    <property type="molecule type" value="Genomic_DNA"/>
</dbReference>
<reference evidence="1 2" key="1">
    <citation type="submission" date="2017-09" db="EMBL/GenBank/DDBJ databases">
        <title>The draft genome sequences of Marinobacter guineae M3B.</title>
        <authorList>
            <person name="Cao J."/>
        </authorList>
    </citation>
    <scope>NUCLEOTIDE SEQUENCE [LARGE SCALE GENOMIC DNA]</scope>
    <source>
        <strain evidence="1 2">M3B</strain>
    </source>
</reference>
<organism evidence="1 2">
    <name type="scientific">Marinobacter guineae</name>
    <dbReference type="NCBI Taxonomy" id="432303"/>
    <lineage>
        <taxon>Bacteria</taxon>
        <taxon>Pseudomonadati</taxon>
        <taxon>Pseudomonadota</taxon>
        <taxon>Gammaproteobacteria</taxon>
        <taxon>Pseudomonadales</taxon>
        <taxon>Marinobacteraceae</taxon>
        <taxon>Marinobacter</taxon>
    </lineage>
</organism>
<comment type="caution">
    <text evidence="1">The sequence shown here is derived from an EMBL/GenBank/DDBJ whole genome shotgun (WGS) entry which is preliminary data.</text>
</comment>
<dbReference type="Proteomes" id="UP000229044">
    <property type="component" value="Unassembled WGS sequence"/>
</dbReference>
<accession>A0A2G1VBC2</accession>
<protein>
    <submittedName>
        <fullName evidence="1">Uncharacterized protein</fullName>
    </submittedName>
</protein>
<sequence>MGIFSLYRGQKVGKLVEVEALRKGPLKQRIDVVRLALDNGEKGVGLKVVAKSLLSYQALPVSLNKEQARELAHQILQAVDDDQI</sequence>
<dbReference type="RefSeq" id="WP_099619621.1">
    <property type="nucleotide sequence ID" value="NZ_KZ319342.1"/>
</dbReference>
<gene>
    <name evidence="1" type="ORF">CLH62_18190</name>
</gene>
<evidence type="ECO:0000313" key="1">
    <source>
        <dbReference type="EMBL" id="PHQ24046.1"/>
    </source>
</evidence>
<proteinExistence type="predicted"/>
<dbReference type="OrthoDB" id="6401479at2"/>
<name>A0A2G1VBC2_9GAMM</name>